<keyword evidence="6" id="KW-0677">Repeat</keyword>
<dbReference type="GO" id="GO:0005886">
    <property type="term" value="C:plasma membrane"/>
    <property type="evidence" value="ECO:0007669"/>
    <property type="project" value="UniProtKB-SubCell"/>
</dbReference>
<dbReference type="PANTHER" id="PTHR15135:SF7">
    <property type="entry name" value="STAC-LIKE, ISOFORM J"/>
    <property type="match status" value="1"/>
</dbReference>
<evidence type="ECO:0000256" key="5">
    <source>
        <dbReference type="ARBA" id="ARBA00022490"/>
    </source>
</evidence>
<evidence type="ECO:0000313" key="12">
    <source>
        <dbReference type="EMBL" id="KAK7605113.1"/>
    </source>
</evidence>
<dbReference type="FunFam" id="2.30.30.40:FF:000221">
    <property type="entry name" value="SH3 and cysteine-rich domain-containing protein 2"/>
    <property type="match status" value="1"/>
</dbReference>
<dbReference type="SUPFAM" id="SSF50044">
    <property type="entry name" value="SH3-domain"/>
    <property type="match status" value="1"/>
</dbReference>
<dbReference type="AlphaFoldDB" id="A0AAN9TVN0"/>
<keyword evidence="7" id="KW-0479">Metal-binding</keyword>
<keyword evidence="13" id="KW-1185">Reference proteome</keyword>
<feature type="domain" description="SH3" evidence="11">
    <location>
        <begin position="427"/>
        <end position="486"/>
    </location>
</feature>
<proteinExistence type="predicted"/>
<accession>A0AAN9TVN0</accession>
<gene>
    <name evidence="12" type="ORF">V9T40_006971</name>
</gene>
<dbReference type="Gene3D" id="3.30.420.10">
    <property type="entry name" value="Ribonuclease H-like superfamily/Ribonuclease H"/>
    <property type="match status" value="1"/>
</dbReference>
<keyword evidence="3 9" id="KW-0728">SH3 domain</keyword>
<dbReference type="InterPro" id="IPR012337">
    <property type="entry name" value="RNaseH-like_sf"/>
</dbReference>
<dbReference type="PROSITE" id="PS50002">
    <property type="entry name" value="SH3"/>
    <property type="match status" value="1"/>
</dbReference>
<keyword evidence="8" id="KW-0472">Membrane</keyword>
<dbReference type="InterPro" id="IPR059031">
    <property type="entry name" value="SH3_20"/>
</dbReference>
<dbReference type="GO" id="GO:0005737">
    <property type="term" value="C:cytoplasm"/>
    <property type="evidence" value="ECO:0007669"/>
    <property type="project" value="UniProtKB-SubCell"/>
</dbReference>
<dbReference type="GO" id="GO:0008270">
    <property type="term" value="F:zinc ion binding"/>
    <property type="evidence" value="ECO:0007669"/>
    <property type="project" value="UniProtKB-KW"/>
</dbReference>
<dbReference type="SUPFAM" id="SSF53098">
    <property type="entry name" value="Ribonuclease H-like"/>
    <property type="match status" value="1"/>
</dbReference>
<organism evidence="12 13">
    <name type="scientific">Parthenolecanium corni</name>
    <dbReference type="NCBI Taxonomy" id="536013"/>
    <lineage>
        <taxon>Eukaryota</taxon>
        <taxon>Metazoa</taxon>
        <taxon>Ecdysozoa</taxon>
        <taxon>Arthropoda</taxon>
        <taxon>Hexapoda</taxon>
        <taxon>Insecta</taxon>
        <taxon>Pterygota</taxon>
        <taxon>Neoptera</taxon>
        <taxon>Paraneoptera</taxon>
        <taxon>Hemiptera</taxon>
        <taxon>Sternorrhyncha</taxon>
        <taxon>Coccoidea</taxon>
        <taxon>Coccidae</taxon>
        <taxon>Parthenolecanium</taxon>
    </lineage>
</organism>
<keyword evidence="5" id="KW-0963">Cytoplasm</keyword>
<feature type="region of interest" description="Disordered" evidence="10">
    <location>
        <begin position="362"/>
        <end position="423"/>
    </location>
</feature>
<evidence type="ECO:0000256" key="8">
    <source>
        <dbReference type="ARBA" id="ARBA00023136"/>
    </source>
</evidence>
<dbReference type="Pfam" id="PF26085">
    <property type="entry name" value="SH3_20"/>
    <property type="match status" value="1"/>
</dbReference>
<evidence type="ECO:0000259" key="11">
    <source>
        <dbReference type="PROSITE" id="PS50002"/>
    </source>
</evidence>
<dbReference type="GO" id="GO:1903078">
    <property type="term" value="P:positive regulation of protein localization to plasma membrane"/>
    <property type="evidence" value="ECO:0007669"/>
    <property type="project" value="TreeGrafter"/>
</dbReference>
<comment type="subcellular location">
    <subcellularLocation>
        <location evidence="1">Cell membrane</location>
    </subcellularLocation>
    <subcellularLocation>
        <location evidence="2">Cytoplasm</location>
    </subcellularLocation>
</comment>
<protein>
    <recommendedName>
        <fullName evidence="11">SH3 domain-containing protein</fullName>
    </recommendedName>
</protein>
<reference evidence="12 13" key="1">
    <citation type="submission" date="2024-03" db="EMBL/GenBank/DDBJ databases">
        <title>Adaptation during the transition from Ophiocordyceps entomopathogen to insect associate is accompanied by gene loss and intensified selection.</title>
        <authorList>
            <person name="Ward C.M."/>
            <person name="Onetto C.A."/>
            <person name="Borneman A.R."/>
        </authorList>
    </citation>
    <scope>NUCLEOTIDE SEQUENCE [LARGE SCALE GENOMIC DNA]</scope>
    <source>
        <strain evidence="12">AWRI1</strain>
        <tissue evidence="12">Single Adult Female</tissue>
    </source>
</reference>
<dbReference type="Proteomes" id="UP001367676">
    <property type="component" value="Unassembled WGS sequence"/>
</dbReference>
<keyword evidence="7" id="KW-0862">Zinc</keyword>
<keyword evidence="7" id="KW-0863">Zinc-finger</keyword>
<evidence type="ECO:0000256" key="3">
    <source>
        <dbReference type="ARBA" id="ARBA00022443"/>
    </source>
</evidence>
<name>A0AAN9TVN0_9HEMI</name>
<dbReference type="InterPro" id="IPR036397">
    <property type="entry name" value="RNaseH_sf"/>
</dbReference>
<evidence type="ECO:0000256" key="4">
    <source>
        <dbReference type="ARBA" id="ARBA00022475"/>
    </source>
</evidence>
<dbReference type="GO" id="GO:0003676">
    <property type="term" value="F:nucleic acid binding"/>
    <property type="evidence" value="ECO:0007669"/>
    <property type="project" value="InterPro"/>
</dbReference>
<dbReference type="InterPro" id="IPR039688">
    <property type="entry name" value="STAC1/2/3"/>
</dbReference>
<feature type="compositionally biased region" description="Low complexity" evidence="10">
    <location>
        <begin position="362"/>
        <end position="383"/>
    </location>
</feature>
<evidence type="ECO:0000256" key="2">
    <source>
        <dbReference type="ARBA" id="ARBA00004496"/>
    </source>
</evidence>
<evidence type="ECO:0000256" key="7">
    <source>
        <dbReference type="ARBA" id="ARBA00022771"/>
    </source>
</evidence>
<evidence type="ECO:0000256" key="9">
    <source>
        <dbReference type="PROSITE-ProRule" id="PRU00192"/>
    </source>
</evidence>
<dbReference type="GO" id="GO:0003009">
    <property type="term" value="P:skeletal muscle contraction"/>
    <property type="evidence" value="ECO:0007669"/>
    <property type="project" value="TreeGrafter"/>
</dbReference>
<dbReference type="InterPro" id="IPR036028">
    <property type="entry name" value="SH3-like_dom_sf"/>
</dbReference>
<evidence type="ECO:0000313" key="13">
    <source>
        <dbReference type="Proteomes" id="UP001367676"/>
    </source>
</evidence>
<dbReference type="EMBL" id="JBBCAQ010000002">
    <property type="protein sequence ID" value="KAK7605113.1"/>
    <property type="molecule type" value="Genomic_DNA"/>
</dbReference>
<dbReference type="Gene3D" id="2.30.30.40">
    <property type="entry name" value="SH3 Domains"/>
    <property type="match status" value="1"/>
</dbReference>
<dbReference type="InterPro" id="IPR001452">
    <property type="entry name" value="SH3_domain"/>
</dbReference>
<evidence type="ECO:0000256" key="10">
    <source>
        <dbReference type="SAM" id="MobiDB-lite"/>
    </source>
</evidence>
<sequence length="548" mass="62795">MNGILKNALKKYTPKNNEEWEDLVNDVVSNYNNSPITHFNNKSPFYLIHGYNKKSLLENKLKIVEPPSAEPRLDEISDVEKIRDEIPKLIEKNAMRNKQYYDKNKLPSIFHPNSLVLVRQAKNLSQTKTKFDGPYRVVEKLGNLTYLIKIEDKIEQIHVRRLIEYNQRNKDENKKIPPPLNIDEELGKIGRSTDNLISSIANDIPIDSNPKLYSEPPKSPTRKCLIDKPVLLSRIDSGFEPCIINFNNEDFNDFTFPIADLKMGELPSLRYWKLKFLVLLECYEERNRINQVSSEPESDETDYDENYSEVTYHHNEVVTLPSATPHSPRRHKINWRMKSVSLDSSEPPDFCQPKSNVVGSAASIEPHSSHSSSSRLQSPSSPIHNRRLLSAKPVRMSSVELPDDNEKSPSSASNSPIPSPMKPQRLLPTNLYAVWYNFKARHADELDLKAGYKVTVIDMSDIDWWKGKCLGKVGYFPSKYVTKLQPGERVLQVTDNLRVAAADNSDKDFFLLRDQIVIQIGEDIAGMIMFRNGDNQQGICPLEFLQEV</sequence>
<comment type="caution">
    <text evidence="12">The sequence shown here is derived from an EMBL/GenBank/DDBJ whole genome shotgun (WGS) entry which is preliminary data.</text>
</comment>
<keyword evidence="4" id="KW-1003">Cell membrane</keyword>
<dbReference type="Pfam" id="PF00018">
    <property type="entry name" value="SH3_1"/>
    <property type="match status" value="1"/>
</dbReference>
<dbReference type="SMART" id="SM00326">
    <property type="entry name" value="SH3"/>
    <property type="match status" value="1"/>
</dbReference>
<dbReference type="PANTHER" id="PTHR15135">
    <property type="entry name" value="STAC"/>
    <property type="match status" value="1"/>
</dbReference>
<evidence type="ECO:0000256" key="6">
    <source>
        <dbReference type="ARBA" id="ARBA00022737"/>
    </source>
</evidence>
<evidence type="ECO:0000256" key="1">
    <source>
        <dbReference type="ARBA" id="ARBA00004236"/>
    </source>
</evidence>